<dbReference type="STRING" id="1121387.GCA_000429885_00878"/>
<dbReference type="Gene3D" id="3.40.50.2300">
    <property type="match status" value="1"/>
</dbReference>
<sequence length="242" mass="26658">MTPTPRYVLAIDDEPQVAQIISFALENENLEVLTAHTAHDGWSLFERHDCCLVILDVMLPDSNGYDLCRRIRSTKDIPVIMLTALGDTDDRVTGLEAGADDHLAKPFSPKELILRVRAIMRRYGLATTHTATTICCGPITLAPASHAVHVNGTRLDVTTTESRLLQALITRPEEIVPLRALLNEVWETSATQGGRNMVKSTAYRLRRKLEAAGLPAEIITAVRGAGYVFTLEPLTPNPTQPR</sequence>
<dbReference type="RefSeq" id="WP_028326891.1">
    <property type="nucleotide sequence ID" value="NZ_JAAFNI010000001.1"/>
</dbReference>
<dbReference type="Pfam" id="PF00486">
    <property type="entry name" value="Trans_reg_C"/>
    <property type="match status" value="1"/>
</dbReference>
<evidence type="ECO:0000259" key="8">
    <source>
        <dbReference type="PROSITE" id="PS50110"/>
    </source>
</evidence>
<dbReference type="PROSITE" id="PS51755">
    <property type="entry name" value="OMPR_PHOB"/>
    <property type="match status" value="1"/>
</dbReference>
<keyword evidence="3" id="KW-0805">Transcription regulation</keyword>
<dbReference type="InterPro" id="IPR036388">
    <property type="entry name" value="WH-like_DNA-bd_sf"/>
</dbReference>
<evidence type="ECO:0000256" key="3">
    <source>
        <dbReference type="ARBA" id="ARBA00023015"/>
    </source>
</evidence>
<evidence type="ECO:0000256" key="7">
    <source>
        <dbReference type="PROSITE-ProRule" id="PRU01091"/>
    </source>
</evidence>
<dbReference type="PANTHER" id="PTHR48111">
    <property type="entry name" value="REGULATOR OF RPOS"/>
    <property type="match status" value="1"/>
</dbReference>
<keyword evidence="2" id="KW-0902">Two-component regulatory system</keyword>
<keyword evidence="1 6" id="KW-0597">Phosphoprotein</keyword>
<evidence type="ECO:0000256" key="4">
    <source>
        <dbReference type="ARBA" id="ARBA00023125"/>
    </source>
</evidence>
<dbReference type="AlphaFoldDB" id="A0A239V6I8"/>
<evidence type="ECO:0000256" key="6">
    <source>
        <dbReference type="PROSITE-ProRule" id="PRU00169"/>
    </source>
</evidence>
<dbReference type="GO" id="GO:0000976">
    <property type="term" value="F:transcription cis-regulatory region binding"/>
    <property type="evidence" value="ECO:0007669"/>
    <property type="project" value="TreeGrafter"/>
</dbReference>
<reference evidence="10 11" key="1">
    <citation type="submission" date="2017-06" db="EMBL/GenBank/DDBJ databases">
        <authorList>
            <consortium name="Pathogen Informatics"/>
        </authorList>
    </citation>
    <scope>NUCLEOTIDE SEQUENCE [LARGE SCALE GENOMIC DNA]</scope>
    <source>
        <strain evidence="10 11">NCTC13039</strain>
    </source>
</reference>
<dbReference type="EMBL" id="LT906453">
    <property type="protein sequence ID" value="SNV17103.1"/>
    <property type="molecule type" value="Genomic_DNA"/>
</dbReference>
<dbReference type="InterPro" id="IPR011006">
    <property type="entry name" value="CheY-like_superfamily"/>
</dbReference>
<dbReference type="GO" id="GO:0006355">
    <property type="term" value="P:regulation of DNA-templated transcription"/>
    <property type="evidence" value="ECO:0007669"/>
    <property type="project" value="InterPro"/>
</dbReference>
<dbReference type="GeneID" id="63458445"/>
<feature type="DNA-binding region" description="OmpR/PhoB-type" evidence="7">
    <location>
        <begin position="131"/>
        <end position="231"/>
    </location>
</feature>
<protein>
    <submittedName>
        <fullName evidence="10">Phosphate regulon transcriptional regulatory protein phoB</fullName>
    </submittedName>
</protein>
<dbReference type="SMART" id="SM00862">
    <property type="entry name" value="Trans_reg_C"/>
    <property type="match status" value="1"/>
</dbReference>
<proteinExistence type="predicted"/>
<dbReference type="Gene3D" id="1.10.10.10">
    <property type="entry name" value="Winged helix-like DNA-binding domain superfamily/Winged helix DNA-binding domain"/>
    <property type="match status" value="1"/>
</dbReference>
<dbReference type="PROSITE" id="PS50110">
    <property type="entry name" value="RESPONSE_REGULATORY"/>
    <property type="match status" value="1"/>
</dbReference>
<evidence type="ECO:0000256" key="5">
    <source>
        <dbReference type="ARBA" id="ARBA00023163"/>
    </source>
</evidence>
<keyword evidence="11" id="KW-1185">Reference proteome</keyword>
<dbReference type="Pfam" id="PF00072">
    <property type="entry name" value="Response_reg"/>
    <property type="match status" value="1"/>
</dbReference>
<dbReference type="Gene3D" id="6.10.250.690">
    <property type="match status" value="1"/>
</dbReference>
<keyword evidence="5" id="KW-0804">Transcription</keyword>
<accession>A0A239V6I8</accession>
<dbReference type="KEGG" id="dco:SAMEA4475696_0135"/>
<dbReference type="GO" id="GO:0032993">
    <property type="term" value="C:protein-DNA complex"/>
    <property type="evidence" value="ECO:0007669"/>
    <property type="project" value="TreeGrafter"/>
</dbReference>
<dbReference type="GO" id="GO:0000156">
    <property type="term" value="F:phosphorelay response regulator activity"/>
    <property type="evidence" value="ECO:0007669"/>
    <property type="project" value="TreeGrafter"/>
</dbReference>
<keyword evidence="4 7" id="KW-0238">DNA-binding</keyword>
<evidence type="ECO:0000259" key="9">
    <source>
        <dbReference type="PROSITE" id="PS51755"/>
    </source>
</evidence>
<dbReference type="OrthoDB" id="4481605at2"/>
<dbReference type="SMART" id="SM00448">
    <property type="entry name" value="REC"/>
    <property type="match status" value="1"/>
</dbReference>
<dbReference type="PANTHER" id="PTHR48111:SF40">
    <property type="entry name" value="PHOSPHATE REGULON TRANSCRIPTIONAL REGULATORY PROTEIN PHOB"/>
    <property type="match status" value="1"/>
</dbReference>
<dbReference type="InterPro" id="IPR016032">
    <property type="entry name" value="Sig_transdc_resp-reg_C-effctor"/>
</dbReference>
<evidence type="ECO:0000313" key="11">
    <source>
        <dbReference type="Proteomes" id="UP000242637"/>
    </source>
</evidence>
<dbReference type="GO" id="GO:0005829">
    <property type="term" value="C:cytosol"/>
    <property type="evidence" value="ECO:0007669"/>
    <property type="project" value="TreeGrafter"/>
</dbReference>
<feature type="domain" description="OmpR/PhoB-type" evidence="9">
    <location>
        <begin position="131"/>
        <end position="231"/>
    </location>
</feature>
<dbReference type="FunFam" id="3.40.50.2300:FF:000001">
    <property type="entry name" value="DNA-binding response regulator PhoB"/>
    <property type="match status" value="1"/>
</dbReference>
<dbReference type="CDD" id="cd17574">
    <property type="entry name" value="REC_OmpR"/>
    <property type="match status" value="1"/>
</dbReference>
<dbReference type="InterPro" id="IPR001867">
    <property type="entry name" value="OmpR/PhoB-type_DNA-bd"/>
</dbReference>
<organism evidence="10 11">
    <name type="scientific">Dermatophilus congolensis</name>
    <dbReference type="NCBI Taxonomy" id="1863"/>
    <lineage>
        <taxon>Bacteria</taxon>
        <taxon>Bacillati</taxon>
        <taxon>Actinomycetota</taxon>
        <taxon>Actinomycetes</taxon>
        <taxon>Micrococcales</taxon>
        <taxon>Dermatophilaceae</taxon>
        <taxon>Dermatophilus</taxon>
    </lineage>
</organism>
<evidence type="ECO:0000256" key="2">
    <source>
        <dbReference type="ARBA" id="ARBA00023012"/>
    </source>
</evidence>
<evidence type="ECO:0000313" key="10">
    <source>
        <dbReference type="EMBL" id="SNV17103.1"/>
    </source>
</evidence>
<feature type="domain" description="Response regulatory" evidence="8">
    <location>
        <begin position="7"/>
        <end position="120"/>
    </location>
</feature>
<dbReference type="SUPFAM" id="SSF52172">
    <property type="entry name" value="CheY-like"/>
    <property type="match status" value="1"/>
</dbReference>
<evidence type="ECO:0000256" key="1">
    <source>
        <dbReference type="ARBA" id="ARBA00022553"/>
    </source>
</evidence>
<gene>
    <name evidence="10" type="primary">phoB</name>
    <name evidence="10" type="ORF">SAMEA4475696_00135</name>
</gene>
<dbReference type="InterPro" id="IPR039420">
    <property type="entry name" value="WalR-like"/>
</dbReference>
<dbReference type="SUPFAM" id="SSF46894">
    <property type="entry name" value="C-terminal effector domain of the bipartite response regulators"/>
    <property type="match status" value="1"/>
</dbReference>
<dbReference type="CDD" id="cd00383">
    <property type="entry name" value="trans_reg_C"/>
    <property type="match status" value="1"/>
</dbReference>
<name>A0A239V6I8_9MICO</name>
<dbReference type="Proteomes" id="UP000242637">
    <property type="component" value="Chromosome 1"/>
</dbReference>
<feature type="modified residue" description="4-aspartylphosphate" evidence="6">
    <location>
        <position position="56"/>
    </location>
</feature>
<dbReference type="InterPro" id="IPR001789">
    <property type="entry name" value="Sig_transdc_resp-reg_receiver"/>
</dbReference>